<sequence>MISKDLELVKEIFALVECGIVNGYDSFCYEIEVGEGYMEAELTVENNGVEVTNAETDFNGAVLYDLVKKLKSSAKERGEDWTSFVISYKRGEKVVTNFKY</sequence>
<accession>A0A7Y8BJL3</accession>
<dbReference type="Proteomes" id="UP000582981">
    <property type="component" value="Unassembled WGS sequence"/>
</dbReference>
<dbReference type="RefSeq" id="WP_177143460.1">
    <property type="nucleotide sequence ID" value="NZ_JACAPU010000005.1"/>
</dbReference>
<dbReference type="AlphaFoldDB" id="A0A7Y8BJL3"/>
<name>A0A7Y8BJL3_9PSED</name>
<reference evidence="1 2" key="1">
    <citation type="submission" date="2020-04" db="EMBL/GenBank/DDBJ databases">
        <title>Molecular characterization of pseudomonads from Agaricus bisporus reveal novel blotch 2 pathogens in Western Europe.</title>
        <authorList>
            <person name="Taparia T."/>
            <person name="Krijger M."/>
            <person name="Haynes E."/>
            <person name="Elpinstone J.G."/>
            <person name="Noble R."/>
            <person name="Van Der Wolf J."/>
        </authorList>
    </citation>
    <scope>NUCLEOTIDE SEQUENCE [LARGE SCALE GENOMIC DNA]</scope>
    <source>
        <strain evidence="1 2">F1001</strain>
    </source>
</reference>
<gene>
    <name evidence="1" type="ORF">HX829_04660</name>
</gene>
<evidence type="ECO:0000313" key="2">
    <source>
        <dbReference type="Proteomes" id="UP000582981"/>
    </source>
</evidence>
<dbReference type="EMBL" id="JACAPU010000005">
    <property type="protein sequence ID" value="NWB45778.1"/>
    <property type="molecule type" value="Genomic_DNA"/>
</dbReference>
<protein>
    <submittedName>
        <fullName evidence="1">Uncharacterized protein</fullName>
    </submittedName>
</protein>
<organism evidence="1 2">
    <name type="scientific">Pseudomonas gingeri</name>
    <dbReference type="NCBI Taxonomy" id="117681"/>
    <lineage>
        <taxon>Bacteria</taxon>
        <taxon>Pseudomonadati</taxon>
        <taxon>Pseudomonadota</taxon>
        <taxon>Gammaproteobacteria</taxon>
        <taxon>Pseudomonadales</taxon>
        <taxon>Pseudomonadaceae</taxon>
        <taxon>Pseudomonas</taxon>
    </lineage>
</organism>
<comment type="caution">
    <text evidence="1">The sequence shown here is derived from an EMBL/GenBank/DDBJ whole genome shotgun (WGS) entry which is preliminary data.</text>
</comment>
<proteinExistence type="predicted"/>
<evidence type="ECO:0000313" key="1">
    <source>
        <dbReference type="EMBL" id="NWB45778.1"/>
    </source>
</evidence>